<evidence type="ECO:0000256" key="1">
    <source>
        <dbReference type="SAM" id="MobiDB-lite"/>
    </source>
</evidence>
<gene>
    <name evidence="3" type="ORF">CMC5_011680</name>
</gene>
<protein>
    <recommendedName>
        <fullName evidence="5">Secreted protein</fullName>
    </recommendedName>
</protein>
<feature type="compositionally biased region" description="Low complexity" evidence="1">
    <location>
        <begin position="84"/>
        <end position="93"/>
    </location>
</feature>
<keyword evidence="4" id="KW-1185">Reference proteome</keyword>
<dbReference type="STRING" id="52.CMC5_011680"/>
<evidence type="ECO:0000256" key="2">
    <source>
        <dbReference type="SAM" id="SignalP"/>
    </source>
</evidence>
<dbReference type="OrthoDB" id="9924432at2"/>
<dbReference type="Proteomes" id="UP000067626">
    <property type="component" value="Chromosome"/>
</dbReference>
<evidence type="ECO:0000313" key="4">
    <source>
        <dbReference type="Proteomes" id="UP000067626"/>
    </source>
</evidence>
<organism evidence="3 4">
    <name type="scientific">Chondromyces crocatus</name>
    <dbReference type="NCBI Taxonomy" id="52"/>
    <lineage>
        <taxon>Bacteria</taxon>
        <taxon>Pseudomonadati</taxon>
        <taxon>Myxococcota</taxon>
        <taxon>Polyangia</taxon>
        <taxon>Polyangiales</taxon>
        <taxon>Polyangiaceae</taxon>
        <taxon>Chondromyces</taxon>
    </lineage>
</organism>
<feature type="chain" id="PRO_5005459046" description="Secreted protein" evidence="2">
    <location>
        <begin position="26"/>
        <end position="168"/>
    </location>
</feature>
<feature type="signal peptide" evidence="2">
    <location>
        <begin position="1"/>
        <end position="25"/>
    </location>
</feature>
<feature type="region of interest" description="Disordered" evidence="1">
    <location>
        <begin position="84"/>
        <end position="123"/>
    </location>
</feature>
<keyword evidence="2" id="KW-0732">Signal</keyword>
<dbReference type="RefSeq" id="WP_156338245.1">
    <property type="nucleotide sequence ID" value="NZ_CP012159.1"/>
</dbReference>
<sequence>MVGASRTLGLALFAAALAGAGMAAAQTEKTLVGPTKPAAPAATVPSEQRVKLQGDSVLEGIPPRQLGRDWVEVVEDVRQQLSAAQQAAAAVPPQEEPAREPSPEAQANPGEPGAPAQVPEPNTTTLHHWRTVRVFAEPVVFRERSTTFGRWDTGVLPGLGVRFPLPPP</sequence>
<reference evidence="3 4" key="1">
    <citation type="submission" date="2015-07" db="EMBL/GenBank/DDBJ databases">
        <title>Genome analysis of myxobacterium Chondromyces crocatus Cm c5 reveals a high potential for natural compound synthesis and the genetic basis for the loss of fruiting body formation.</title>
        <authorList>
            <person name="Zaburannyi N."/>
            <person name="Bunk B."/>
            <person name="Maier J."/>
            <person name="Overmann J."/>
            <person name="Mueller R."/>
        </authorList>
    </citation>
    <scope>NUCLEOTIDE SEQUENCE [LARGE SCALE GENOMIC DNA]</scope>
    <source>
        <strain evidence="3 4">Cm c5</strain>
    </source>
</reference>
<dbReference type="EMBL" id="CP012159">
    <property type="protein sequence ID" value="AKT37042.1"/>
    <property type="molecule type" value="Genomic_DNA"/>
</dbReference>
<dbReference type="KEGG" id="ccro:CMC5_011680"/>
<name>A0A0K1E8M9_CHOCO</name>
<evidence type="ECO:0000313" key="3">
    <source>
        <dbReference type="EMBL" id="AKT37042.1"/>
    </source>
</evidence>
<dbReference type="AlphaFoldDB" id="A0A0K1E8M9"/>
<proteinExistence type="predicted"/>
<evidence type="ECO:0008006" key="5">
    <source>
        <dbReference type="Google" id="ProtNLM"/>
    </source>
</evidence>
<accession>A0A0K1E8M9</accession>